<dbReference type="WBParaSite" id="ASIM_0000973101-mRNA-1">
    <property type="protein sequence ID" value="ASIM_0000973101-mRNA-1"/>
    <property type="gene ID" value="ASIM_0000973101"/>
</dbReference>
<dbReference type="SUPFAM" id="SSF53756">
    <property type="entry name" value="UDP-Glycosyltransferase/glycogen phosphorylase"/>
    <property type="match status" value="1"/>
</dbReference>
<name>A0A0M3JPY0_ANISI</name>
<dbReference type="Proteomes" id="UP000267096">
    <property type="component" value="Unassembled WGS sequence"/>
</dbReference>
<proteinExistence type="predicted"/>
<sequence>MTDRLDADIPYVYGGYWIRPEDAKNFGLAPVDLPYDPVIVLRNKSKTVFWLVSNCSTVSKRELAVKKLSRLVLVAS</sequence>
<keyword evidence="2" id="KW-1185">Reference proteome</keyword>
<reference evidence="3" key="1">
    <citation type="submission" date="2017-02" db="UniProtKB">
        <authorList>
            <consortium name="WormBaseParasite"/>
        </authorList>
    </citation>
    <scope>IDENTIFICATION</scope>
</reference>
<dbReference type="EMBL" id="UYRR01029008">
    <property type="protein sequence ID" value="VDK39590.1"/>
    <property type="molecule type" value="Genomic_DNA"/>
</dbReference>
<evidence type="ECO:0000313" key="1">
    <source>
        <dbReference type="EMBL" id="VDK39590.1"/>
    </source>
</evidence>
<accession>A0A0M3JPY0</accession>
<gene>
    <name evidence="1" type="ORF">ASIM_LOCUS9460</name>
</gene>
<reference evidence="1 2" key="2">
    <citation type="submission" date="2018-11" db="EMBL/GenBank/DDBJ databases">
        <authorList>
            <consortium name="Pathogen Informatics"/>
        </authorList>
    </citation>
    <scope>NUCLEOTIDE SEQUENCE [LARGE SCALE GENOMIC DNA]</scope>
</reference>
<evidence type="ECO:0000313" key="2">
    <source>
        <dbReference type="Proteomes" id="UP000267096"/>
    </source>
</evidence>
<dbReference type="AlphaFoldDB" id="A0A0M3JPY0"/>
<dbReference type="OrthoDB" id="427096at2759"/>
<organism evidence="3">
    <name type="scientific">Anisakis simplex</name>
    <name type="common">Herring worm</name>
    <dbReference type="NCBI Taxonomy" id="6269"/>
    <lineage>
        <taxon>Eukaryota</taxon>
        <taxon>Metazoa</taxon>
        <taxon>Ecdysozoa</taxon>
        <taxon>Nematoda</taxon>
        <taxon>Chromadorea</taxon>
        <taxon>Rhabditida</taxon>
        <taxon>Spirurina</taxon>
        <taxon>Ascaridomorpha</taxon>
        <taxon>Ascaridoidea</taxon>
        <taxon>Anisakidae</taxon>
        <taxon>Anisakis</taxon>
        <taxon>Anisakis simplex complex</taxon>
    </lineage>
</organism>
<protein>
    <submittedName>
        <fullName evidence="3">SBP_bac_5 domain-containing protein</fullName>
    </submittedName>
</protein>
<evidence type="ECO:0000313" key="3">
    <source>
        <dbReference type="WBParaSite" id="ASIM_0000973101-mRNA-1"/>
    </source>
</evidence>